<organism evidence="1 2">
    <name type="scientific">Aphis craccivora</name>
    <name type="common">Cowpea aphid</name>
    <dbReference type="NCBI Taxonomy" id="307492"/>
    <lineage>
        <taxon>Eukaryota</taxon>
        <taxon>Metazoa</taxon>
        <taxon>Ecdysozoa</taxon>
        <taxon>Arthropoda</taxon>
        <taxon>Hexapoda</taxon>
        <taxon>Insecta</taxon>
        <taxon>Pterygota</taxon>
        <taxon>Neoptera</taxon>
        <taxon>Paraneoptera</taxon>
        <taxon>Hemiptera</taxon>
        <taxon>Sternorrhyncha</taxon>
        <taxon>Aphidomorpha</taxon>
        <taxon>Aphidoidea</taxon>
        <taxon>Aphididae</taxon>
        <taxon>Aphidini</taxon>
        <taxon>Aphis</taxon>
        <taxon>Aphis</taxon>
    </lineage>
</organism>
<gene>
    <name evidence="1" type="ORF">FWK35_00020492</name>
</gene>
<protein>
    <submittedName>
        <fullName evidence="1">Envelope fusion protein</fullName>
    </submittedName>
</protein>
<keyword evidence="2" id="KW-1185">Reference proteome</keyword>
<evidence type="ECO:0000313" key="1">
    <source>
        <dbReference type="EMBL" id="KAF0722186.1"/>
    </source>
</evidence>
<dbReference type="AlphaFoldDB" id="A0A6G0W6S7"/>
<evidence type="ECO:0000313" key="2">
    <source>
        <dbReference type="Proteomes" id="UP000478052"/>
    </source>
</evidence>
<reference evidence="1 2" key="1">
    <citation type="submission" date="2019-08" db="EMBL/GenBank/DDBJ databases">
        <title>Whole genome of Aphis craccivora.</title>
        <authorList>
            <person name="Voronova N.V."/>
            <person name="Shulinski R.S."/>
            <person name="Bandarenka Y.V."/>
            <person name="Zhorov D.G."/>
            <person name="Warner D."/>
        </authorList>
    </citation>
    <scope>NUCLEOTIDE SEQUENCE [LARGE SCALE GENOMIC DNA]</scope>
    <source>
        <strain evidence="1">180601</strain>
        <tissue evidence="1">Whole Body</tissue>
    </source>
</reference>
<comment type="caution">
    <text evidence="1">The sequence shown here is derived from an EMBL/GenBank/DDBJ whole genome shotgun (WGS) entry which is preliminary data.</text>
</comment>
<name>A0A6G0W6S7_APHCR</name>
<accession>A0A6G0W6S7</accession>
<sequence>MPSTLIRRGLKEKDLLMVLGLCVLRKKLPLCISQIFRLNMVEIKYKENSVMIVWSHSKLINLEETISDINNDNTPCEMQLFKGPEALPIKCSIHVGDDTLTISCRDLTAPFLKEVKVSGTITIVDTN</sequence>
<dbReference type="Proteomes" id="UP000478052">
    <property type="component" value="Unassembled WGS sequence"/>
</dbReference>
<dbReference type="EMBL" id="VUJU01009090">
    <property type="protein sequence ID" value="KAF0722186.1"/>
    <property type="molecule type" value="Genomic_DNA"/>
</dbReference>
<proteinExistence type="predicted"/>